<dbReference type="PANTHER" id="PTHR38011:SF12">
    <property type="entry name" value="BIFUNCTIONAL DEAMINASE-REDUCTASE DOMAIN PROTEIN"/>
    <property type="match status" value="1"/>
</dbReference>
<gene>
    <name evidence="2" type="ORF">GA0070620_6205</name>
</gene>
<name>A0A1C3NDD7_9ACTN</name>
<organism evidence="2 3">
    <name type="scientific">Micromonospora krabiensis</name>
    <dbReference type="NCBI Taxonomy" id="307121"/>
    <lineage>
        <taxon>Bacteria</taxon>
        <taxon>Bacillati</taxon>
        <taxon>Actinomycetota</taxon>
        <taxon>Actinomycetes</taxon>
        <taxon>Micromonosporales</taxon>
        <taxon>Micromonosporaceae</taxon>
        <taxon>Micromonospora</taxon>
    </lineage>
</organism>
<dbReference type="GO" id="GO:0009231">
    <property type="term" value="P:riboflavin biosynthetic process"/>
    <property type="evidence" value="ECO:0007669"/>
    <property type="project" value="InterPro"/>
</dbReference>
<keyword evidence="3" id="KW-1185">Reference proteome</keyword>
<dbReference type="STRING" id="307121.GA0070620_6205"/>
<sequence length="196" mass="21042">MARVLLDVTMSLDGFIAGPDVSVEHPMGVGGLRLHQWIFDASANEVDAEIVRGAQAGTGAVVLGRRTFDVGIDVWNDTPFPVPCFVLTHDPLAERVEKSGTFTFVTDVRDAFTRATAAAGDRDVRLMGAAVGQQFLAAGLVDEVRVQLAPVLLGAGRRLFADLGDAPIELERIATVDSPHVTHLRYLVRRPASGTR</sequence>
<dbReference type="InterPro" id="IPR002734">
    <property type="entry name" value="RibDG_C"/>
</dbReference>
<dbReference type="InterPro" id="IPR050765">
    <property type="entry name" value="Riboflavin_Biosynth_HTPR"/>
</dbReference>
<dbReference type="SUPFAM" id="SSF53597">
    <property type="entry name" value="Dihydrofolate reductase-like"/>
    <property type="match status" value="1"/>
</dbReference>
<dbReference type="GO" id="GO:0008703">
    <property type="term" value="F:5-amino-6-(5-phosphoribosylamino)uracil reductase activity"/>
    <property type="evidence" value="ECO:0007669"/>
    <property type="project" value="InterPro"/>
</dbReference>
<proteinExistence type="predicted"/>
<dbReference type="EMBL" id="LT598496">
    <property type="protein sequence ID" value="SBV30607.1"/>
    <property type="molecule type" value="Genomic_DNA"/>
</dbReference>
<protein>
    <submittedName>
        <fullName evidence="2">Dihydrofolate reductase</fullName>
    </submittedName>
</protein>
<dbReference type="Gene3D" id="3.40.430.10">
    <property type="entry name" value="Dihydrofolate Reductase, subunit A"/>
    <property type="match status" value="1"/>
</dbReference>
<evidence type="ECO:0000259" key="1">
    <source>
        <dbReference type="Pfam" id="PF01872"/>
    </source>
</evidence>
<evidence type="ECO:0000313" key="3">
    <source>
        <dbReference type="Proteomes" id="UP000199393"/>
    </source>
</evidence>
<evidence type="ECO:0000313" key="2">
    <source>
        <dbReference type="EMBL" id="SBV30607.1"/>
    </source>
</evidence>
<dbReference type="RefSeq" id="WP_091596881.1">
    <property type="nucleotide sequence ID" value="NZ_JBHRWG010000002.1"/>
</dbReference>
<reference evidence="3" key="1">
    <citation type="submission" date="2016-06" db="EMBL/GenBank/DDBJ databases">
        <authorList>
            <person name="Varghese N."/>
        </authorList>
    </citation>
    <scope>NUCLEOTIDE SEQUENCE [LARGE SCALE GENOMIC DNA]</scope>
    <source>
        <strain evidence="3">DSM 45344</strain>
    </source>
</reference>
<dbReference type="Proteomes" id="UP000199393">
    <property type="component" value="Chromosome I"/>
</dbReference>
<feature type="domain" description="Bacterial bifunctional deaminase-reductase C-terminal" evidence="1">
    <location>
        <begin position="4"/>
        <end position="173"/>
    </location>
</feature>
<dbReference type="PANTHER" id="PTHR38011">
    <property type="entry name" value="DIHYDROFOLATE REDUCTASE FAMILY PROTEIN (AFU_ORTHOLOGUE AFUA_8G06820)"/>
    <property type="match status" value="1"/>
</dbReference>
<accession>A0A1C3NDD7</accession>
<dbReference type="OrthoDB" id="2313602at2"/>
<dbReference type="InterPro" id="IPR024072">
    <property type="entry name" value="DHFR-like_dom_sf"/>
</dbReference>
<dbReference type="Pfam" id="PF01872">
    <property type="entry name" value="RibD_C"/>
    <property type="match status" value="1"/>
</dbReference>
<dbReference type="AlphaFoldDB" id="A0A1C3NDD7"/>